<dbReference type="FunFam" id="3.40.50.10470:FF:000006">
    <property type="entry name" value="Methylthioribose-1-phosphate isomerase"/>
    <property type="match status" value="1"/>
</dbReference>
<keyword evidence="1" id="KW-0413">Isomerase</keyword>
<dbReference type="NCBIfam" id="TIGR00524">
    <property type="entry name" value="eIF-2B_rel"/>
    <property type="match status" value="1"/>
</dbReference>
<dbReference type="GO" id="GO:0046523">
    <property type="term" value="F:S-methyl-5-thioribose-1-phosphate isomerase activity"/>
    <property type="evidence" value="ECO:0007669"/>
    <property type="project" value="TreeGrafter"/>
</dbReference>
<dbReference type="AlphaFoldDB" id="A0A382P2R6"/>
<accession>A0A382P2R6</accession>
<feature type="non-terminal residue" evidence="2">
    <location>
        <position position="1"/>
    </location>
</feature>
<dbReference type="NCBIfam" id="NF004326">
    <property type="entry name" value="PRK05720.1"/>
    <property type="match status" value="1"/>
</dbReference>
<dbReference type="InterPro" id="IPR011559">
    <property type="entry name" value="Initiation_fac_2B_a/b/d"/>
</dbReference>
<name>A0A382P2R6_9ZZZZ</name>
<dbReference type="InterPro" id="IPR000649">
    <property type="entry name" value="IF-2B-related"/>
</dbReference>
<dbReference type="EMBL" id="UINC01104034">
    <property type="protein sequence ID" value="SVC66895.1"/>
    <property type="molecule type" value="Genomic_DNA"/>
</dbReference>
<dbReference type="SUPFAM" id="SSF100950">
    <property type="entry name" value="NagB/RpiA/CoA transferase-like"/>
    <property type="match status" value="1"/>
</dbReference>
<organism evidence="2">
    <name type="scientific">marine metagenome</name>
    <dbReference type="NCBI Taxonomy" id="408172"/>
    <lineage>
        <taxon>unclassified sequences</taxon>
        <taxon>metagenomes</taxon>
        <taxon>ecological metagenomes</taxon>
    </lineage>
</organism>
<evidence type="ECO:0000313" key="2">
    <source>
        <dbReference type="EMBL" id="SVC66895.1"/>
    </source>
</evidence>
<evidence type="ECO:0008006" key="3">
    <source>
        <dbReference type="Google" id="ProtNLM"/>
    </source>
</evidence>
<gene>
    <name evidence="2" type="ORF">METZ01_LOCUS319749</name>
</gene>
<dbReference type="InterPro" id="IPR042529">
    <property type="entry name" value="IF_2B-like_C"/>
</dbReference>
<evidence type="ECO:0000256" key="1">
    <source>
        <dbReference type="ARBA" id="ARBA00023235"/>
    </source>
</evidence>
<dbReference type="PANTHER" id="PTHR43475">
    <property type="entry name" value="METHYLTHIORIBOSE-1-PHOSPHATE ISOMERASE"/>
    <property type="match status" value="1"/>
</dbReference>
<dbReference type="Gene3D" id="3.40.50.10470">
    <property type="entry name" value="Translation initiation factor eif-2b, domain 2"/>
    <property type="match status" value="1"/>
</dbReference>
<proteinExistence type="predicted"/>
<dbReference type="InterPro" id="IPR037171">
    <property type="entry name" value="NagB/RpiA_transferase-like"/>
</dbReference>
<reference evidence="2" key="1">
    <citation type="submission" date="2018-05" db="EMBL/GenBank/DDBJ databases">
        <authorList>
            <person name="Lanie J.A."/>
            <person name="Ng W.-L."/>
            <person name="Kazmierczak K.M."/>
            <person name="Andrzejewski T.M."/>
            <person name="Davidsen T.M."/>
            <person name="Wayne K.J."/>
            <person name="Tettelin H."/>
            <person name="Glass J.I."/>
            <person name="Rusch D."/>
            <person name="Podicherti R."/>
            <person name="Tsui H.-C.T."/>
            <person name="Winkler M.E."/>
        </authorList>
    </citation>
    <scope>NUCLEOTIDE SEQUENCE</scope>
</reference>
<sequence>GVLTHCNTGPLATGGNGTALAIIQKCWQQGSIERCYATETRPLLQGARLTMWELEQMGIPSTLLPDTAAASLISSGLISAVITGADRIAINGDTANKIGTYGLAVLANRHNIPFYIAAPTTTIDKFCISGKDIPIEHRNSSEVGGFRKERWTTKKIDAYNPAFDVTPGDLITAIITEYEILKPPYQQSVQKATEHNFYGEKGNA</sequence>
<dbReference type="GO" id="GO:0019509">
    <property type="term" value="P:L-methionine salvage from methylthioadenosine"/>
    <property type="evidence" value="ECO:0007669"/>
    <property type="project" value="TreeGrafter"/>
</dbReference>
<dbReference type="PANTHER" id="PTHR43475:SF1">
    <property type="entry name" value="METHYLTHIORIBOSE-1-PHOSPHATE ISOMERASE"/>
    <property type="match status" value="1"/>
</dbReference>
<protein>
    <recommendedName>
        <fullName evidence="3">S-methyl-5-thioribose-1-phosphate isomerase</fullName>
    </recommendedName>
</protein>
<dbReference type="Pfam" id="PF01008">
    <property type="entry name" value="IF-2B"/>
    <property type="match status" value="1"/>
</dbReference>